<keyword evidence="4" id="KW-1185">Reference proteome</keyword>
<evidence type="ECO:0000256" key="1">
    <source>
        <dbReference type="ARBA" id="ARBA00005254"/>
    </source>
</evidence>
<dbReference type="InterPro" id="IPR029045">
    <property type="entry name" value="ClpP/crotonase-like_dom_sf"/>
</dbReference>
<dbReference type="Proteomes" id="UP000654075">
    <property type="component" value="Unassembled WGS sequence"/>
</dbReference>
<dbReference type="Gene3D" id="1.10.12.10">
    <property type="entry name" value="Lyase 2-enoyl-coa Hydratase, Chain A, domain 2"/>
    <property type="match status" value="1"/>
</dbReference>
<name>A0A813HLC1_POLGL</name>
<dbReference type="CDD" id="cd06558">
    <property type="entry name" value="crotonase-like"/>
    <property type="match status" value="1"/>
</dbReference>
<feature type="region of interest" description="Disordered" evidence="2">
    <location>
        <begin position="232"/>
        <end position="303"/>
    </location>
</feature>
<accession>A0A813HLC1</accession>
<dbReference type="Gene3D" id="3.90.226.10">
    <property type="entry name" value="2-enoyl-CoA Hydratase, Chain A, domain 1"/>
    <property type="match status" value="1"/>
</dbReference>
<sequence>MNGSAMGGGFGLVCACDYVVAAKSAHATLSEVKLGVIPAVISPHVSRTIGTANCKRLFCTAENANMQTAVEIGLVQRVVDNPSQFPAVIKEMAQKLQLCAPGAVAASKQTILNCLNYPMSQSLMEHTVKEYVRVRRTAECEEGMRALETRQKPSWVDTPIDVRVLHRKLLKPLMMGQVQQCAQALQSYGLTREFFTDQAPLLRNPLQMEDGYRKVEPKNKVALLQEIQSLSQKAQPVKRKRVDDAGSGNPFGKRQSKGGGGGGYAVPEDADDGEEADTNAVEDESIPGLVQNKRSSKQAPKIGAKNVKAKVDDYKKCSLATWRVKKELPLDENGQVQVEVTRAAILVIRYIEGHTCAVRRKVHMQDLLGSWTLF</sequence>
<dbReference type="InterPro" id="IPR051683">
    <property type="entry name" value="Enoyl-CoA_Hydratase/Isomerase"/>
</dbReference>
<organism evidence="3 4">
    <name type="scientific">Polarella glacialis</name>
    <name type="common">Dinoflagellate</name>
    <dbReference type="NCBI Taxonomy" id="89957"/>
    <lineage>
        <taxon>Eukaryota</taxon>
        <taxon>Sar</taxon>
        <taxon>Alveolata</taxon>
        <taxon>Dinophyceae</taxon>
        <taxon>Suessiales</taxon>
        <taxon>Suessiaceae</taxon>
        <taxon>Polarella</taxon>
    </lineage>
</organism>
<dbReference type="InterPro" id="IPR014748">
    <property type="entry name" value="Enoyl-CoA_hydra_C"/>
</dbReference>
<evidence type="ECO:0000313" key="4">
    <source>
        <dbReference type="Proteomes" id="UP000654075"/>
    </source>
</evidence>
<dbReference type="Pfam" id="PF00378">
    <property type="entry name" value="ECH_1"/>
    <property type="match status" value="1"/>
</dbReference>
<evidence type="ECO:0000256" key="2">
    <source>
        <dbReference type="SAM" id="MobiDB-lite"/>
    </source>
</evidence>
<gene>
    <name evidence="3" type="ORF">PGLA1383_LOCUS53562</name>
</gene>
<comment type="caution">
    <text evidence="3">The sequence shown here is derived from an EMBL/GenBank/DDBJ whole genome shotgun (WGS) entry which is preliminary data.</text>
</comment>
<reference evidence="3" key="1">
    <citation type="submission" date="2021-02" db="EMBL/GenBank/DDBJ databases">
        <authorList>
            <person name="Dougan E. K."/>
            <person name="Rhodes N."/>
            <person name="Thang M."/>
            <person name="Chan C."/>
        </authorList>
    </citation>
    <scope>NUCLEOTIDE SEQUENCE</scope>
</reference>
<proteinExistence type="inferred from homology"/>
<protein>
    <recommendedName>
        <fullName evidence="5">3-hydroxyisobutyryl-CoA hydrolase</fullName>
    </recommendedName>
</protein>
<dbReference type="EMBL" id="CAJNNV010031938">
    <property type="protein sequence ID" value="CAE8638372.1"/>
    <property type="molecule type" value="Genomic_DNA"/>
</dbReference>
<comment type="similarity">
    <text evidence="1">Belongs to the enoyl-CoA hydratase/isomerase family.</text>
</comment>
<dbReference type="PANTHER" id="PTHR42964">
    <property type="entry name" value="ENOYL-COA HYDRATASE"/>
    <property type="match status" value="1"/>
</dbReference>
<evidence type="ECO:0000313" key="3">
    <source>
        <dbReference type="EMBL" id="CAE8638372.1"/>
    </source>
</evidence>
<dbReference type="SUPFAM" id="SSF52096">
    <property type="entry name" value="ClpP/crotonase"/>
    <property type="match status" value="1"/>
</dbReference>
<feature type="compositionally biased region" description="Acidic residues" evidence="2">
    <location>
        <begin position="268"/>
        <end position="285"/>
    </location>
</feature>
<dbReference type="OrthoDB" id="446168at2759"/>
<dbReference type="PANTHER" id="PTHR42964:SF1">
    <property type="entry name" value="POLYKETIDE BIOSYNTHESIS ENOYL-COA HYDRATASE PKSH-RELATED"/>
    <property type="match status" value="1"/>
</dbReference>
<dbReference type="InterPro" id="IPR001753">
    <property type="entry name" value="Enoyl-CoA_hydra/iso"/>
</dbReference>
<evidence type="ECO:0008006" key="5">
    <source>
        <dbReference type="Google" id="ProtNLM"/>
    </source>
</evidence>
<dbReference type="AlphaFoldDB" id="A0A813HLC1"/>